<keyword evidence="2" id="KW-1185">Reference proteome</keyword>
<dbReference type="EMBL" id="CM037156">
    <property type="protein sequence ID" value="KAH7838471.1"/>
    <property type="molecule type" value="Genomic_DNA"/>
</dbReference>
<accession>A0ACB7XD32</accession>
<protein>
    <submittedName>
        <fullName evidence="1">Uncharacterized protein</fullName>
    </submittedName>
</protein>
<organism evidence="1 2">
    <name type="scientific">Vaccinium darrowii</name>
    <dbReference type="NCBI Taxonomy" id="229202"/>
    <lineage>
        <taxon>Eukaryota</taxon>
        <taxon>Viridiplantae</taxon>
        <taxon>Streptophyta</taxon>
        <taxon>Embryophyta</taxon>
        <taxon>Tracheophyta</taxon>
        <taxon>Spermatophyta</taxon>
        <taxon>Magnoliopsida</taxon>
        <taxon>eudicotyledons</taxon>
        <taxon>Gunneridae</taxon>
        <taxon>Pentapetalae</taxon>
        <taxon>asterids</taxon>
        <taxon>Ericales</taxon>
        <taxon>Ericaceae</taxon>
        <taxon>Vaccinioideae</taxon>
        <taxon>Vaccinieae</taxon>
        <taxon>Vaccinium</taxon>
    </lineage>
</organism>
<name>A0ACB7XD32_9ERIC</name>
<evidence type="ECO:0000313" key="2">
    <source>
        <dbReference type="Proteomes" id="UP000828048"/>
    </source>
</evidence>
<evidence type="ECO:0000313" key="1">
    <source>
        <dbReference type="EMBL" id="KAH7838471.1"/>
    </source>
</evidence>
<reference evidence="1 2" key="1">
    <citation type="journal article" date="2021" name="Hortic Res">
        <title>High-quality reference genome and annotation aids understanding of berry development for evergreen blueberry (Vaccinium darrowii).</title>
        <authorList>
            <person name="Yu J."/>
            <person name="Hulse-Kemp A.M."/>
            <person name="Babiker E."/>
            <person name="Staton M."/>
        </authorList>
    </citation>
    <scope>NUCLEOTIDE SEQUENCE [LARGE SCALE GENOMIC DNA]</scope>
    <source>
        <strain evidence="2">cv. NJ 8807/NJ 8810</strain>
        <tissue evidence="1">Young leaf</tissue>
    </source>
</reference>
<dbReference type="Proteomes" id="UP000828048">
    <property type="component" value="Chromosome 6"/>
</dbReference>
<gene>
    <name evidence="1" type="ORF">Vadar_026912</name>
</gene>
<comment type="caution">
    <text evidence="1">The sequence shown here is derived from an EMBL/GenBank/DDBJ whole genome shotgun (WGS) entry which is preliminary data.</text>
</comment>
<proteinExistence type="predicted"/>
<sequence>MIDTVEVNPDNENVVTLPGIAIVWGLVVMALVYSIGHISGGHFNPAVTIAFASCQKFPGKMVPVYISAPVIGSTLASKTLRFLFDGKHDHFPGTAPGGSNIQSLVMEFIITLFLLFVVLGVGTDNCEVKELAGLVVGAIVSVNILLARPESCSTPYKHYFYSAQMTPCRMSRADQMPSSQKDKVVIMDSHGIRREYLQHPSAGI</sequence>